<dbReference type="EMBL" id="CP010519">
    <property type="protein sequence ID" value="AJE85572.1"/>
    <property type="molecule type" value="Genomic_DNA"/>
</dbReference>
<name>A0A0B5F5C8_STRA4</name>
<dbReference type="GO" id="GO:0032259">
    <property type="term" value="P:methylation"/>
    <property type="evidence" value="ECO:0007669"/>
    <property type="project" value="UniProtKB-KW"/>
</dbReference>
<keyword evidence="2" id="KW-1185">Reference proteome</keyword>
<evidence type="ECO:0000313" key="2">
    <source>
        <dbReference type="Proteomes" id="UP000031523"/>
    </source>
</evidence>
<keyword evidence="1" id="KW-0808">Transferase</keyword>
<dbReference type="KEGG" id="sals:SLNWT_5196"/>
<dbReference type="AlphaFoldDB" id="A0A0B5F5C8"/>
<reference evidence="1 2" key="1">
    <citation type="submission" date="2015-01" db="EMBL/GenBank/DDBJ databases">
        <title>Enhanced salinomycin production by adjusting the supply of polyketide extender units in Streptomyce albus DSM 41398.</title>
        <authorList>
            <person name="Lu C."/>
        </authorList>
    </citation>
    <scope>NUCLEOTIDE SEQUENCE [LARGE SCALE GENOMIC DNA]</scope>
    <source>
        <strain evidence="2">ATCC 21838 / DSM 41398 / FERM P-419 / JCM 4703 / NBRC 107858</strain>
    </source>
</reference>
<sequence>MPPQDLRQTLRFRSYPESLAWNNDDLDQWVAEDPRRGRTTWTGDRTRSLRWEYDGEVYAPTPLVKKMVEQLTGNQPRSAYGTRYWVDDSGRDLTELADLPADTDGTFD</sequence>
<dbReference type="GO" id="GO:0008168">
    <property type="term" value="F:methyltransferase activity"/>
    <property type="evidence" value="ECO:0007669"/>
    <property type="project" value="UniProtKB-KW"/>
</dbReference>
<accession>A0A0B5F5C8</accession>
<organism evidence="1 2">
    <name type="scientific">Streptomyces albus (strain ATCC 21838 / DSM 41398 / FERM P-419 / JCM 4703 / NBRC 107858)</name>
    <dbReference type="NCBI Taxonomy" id="1081613"/>
    <lineage>
        <taxon>Bacteria</taxon>
        <taxon>Bacillati</taxon>
        <taxon>Actinomycetota</taxon>
        <taxon>Actinomycetes</taxon>
        <taxon>Kitasatosporales</taxon>
        <taxon>Streptomycetaceae</taxon>
        <taxon>Streptomyces</taxon>
    </lineage>
</organism>
<gene>
    <name evidence="1" type="ORF">SLNWT_5196</name>
</gene>
<proteinExistence type="predicted"/>
<keyword evidence="1" id="KW-0489">Methyltransferase</keyword>
<evidence type="ECO:0000313" key="1">
    <source>
        <dbReference type="EMBL" id="AJE85572.1"/>
    </source>
</evidence>
<protein>
    <submittedName>
        <fullName evidence="1">Methylated-DNA-(Protein)-cysteine S-methyltransferase DNA binding protein</fullName>
    </submittedName>
</protein>
<dbReference type="Proteomes" id="UP000031523">
    <property type="component" value="Chromosome"/>
</dbReference>